<dbReference type="Proteomes" id="UP001319080">
    <property type="component" value="Unassembled WGS sequence"/>
</dbReference>
<keyword evidence="3 6" id="KW-0560">Oxidoreductase</keyword>
<organism evidence="8 9">
    <name type="scientific">Dawidia cretensis</name>
    <dbReference type="NCBI Taxonomy" id="2782350"/>
    <lineage>
        <taxon>Bacteria</taxon>
        <taxon>Pseudomonadati</taxon>
        <taxon>Bacteroidota</taxon>
        <taxon>Cytophagia</taxon>
        <taxon>Cytophagales</taxon>
        <taxon>Chryseotaleaceae</taxon>
        <taxon>Dawidia</taxon>
    </lineage>
</organism>
<dbReference type="AlphaFoldDB" id="A0AAP2GW03"/>
<dbReference type="Pfam" id="PF02525">
    <property type="entry name" value="Flavodoxin_2"/>
    <property type="match status" value="1"/>
</dbReference>
<proteinExistence type="inferred from homology"/>
<comment type="subunit">
    <text evidence="6">Homodimer.</text>
</comment>
<protein>
    <recommendedName>
        <fullName evidence="6">FMN dependent NADH:quinone oxidoreductase</fullName>
        <ecNumber evidence="6">1.6.5.-</ecNumber>
    </recommendedName>
    <alternativeName>
        <fullName evidence="6">Azo-dye reductase</fullName>
    </alternativeName>
    <alternativeName>
        <fullName evidence="6">FMN-dependent NADH-azo compound oxidoreductase</fullName>
    </alternativeName>
    <alternativeName>
        <fullName evidence="6">FMN-dependent NADH-azoreductase</fullName>
        <ecNumber evidence="6">1.7.1.17</ecNumber>
    </alternativeName>
</protein>
<dbReference type="EC" id="1.6.5.-" evidence="6"/>
<dbReference type="Gene3D" id="3.40.50.360">
    <property type="match status" value="1"/>
</dbReference>
<evidence type="ECO:0000256" key="6">
    <source>
        <dbReference type="HAMAP-Rule" id="MF_01216"/>
    </source>
</evidence>
<keyword evidence="9" id="KW-1185">Reference proteome</keyword>
<evidence type="ECO:0000313" key="9">
    <source>
        <dbReference type="Proteomes" id="UP001319080"/>
    </source>
</evidence>
<dbReference type="InterPro" id="IPR023048">
    <property type="entry name" value="NADH:quinone_OxRdtase_FMN_depd"/>
</dbReference>
<name>A0AAP2GW03_9BACT</name>
<dbReference type="HAMAP" id="MF_01216">
    <property type="entry name" value="Azoreductase_type1"/>
    <property type="match status" value="1"/>
</dbReference>
<dbReference type="RefSeq" id="WP_254085436.1">
    <property type="nucleotide sequence ID" value="NZ_JAHESE010000017.1"/>
</dbReference>
<evidence type="ECO:0000259" key="7">
    <source>
        <dbReference type="Pfam" id="PF02525"/>
    </source>
</evidence>
<accession>A0AAP2GW03</accession>
<keyword evidence="4 6" id="KW-0520">NAD</keyword>
<dbReference type="PANTHER" id="PTHR43741">
    <property type="entry name" value="FMN-DEPENDENT NADH-AZOREDUCTASE 1"/>
    <property type="match status" value="1"/>
</dbReference>
<evidence type="ECO:0000256" key="2">
    <source>
        <dbReference type="ARBA" id="ARBA00022643"/>
    </source>
</evidence>
<sequence>MKTLLRIDASIRRRGSFSRTLGDAFVEAWKHRYPQGDVLRRDIGHEPLPHLSDEVANAFFTGRRDLQALTLSNHLCDELKQAPEVLITCPMYNFGIPSTLKAWFDLVVRANETFRRNGSQYEGLLHNKTGYVIMAMGDGRPGLRTTENFEYYLTDMLAFMGIHDVRIITVGGTAMRSFTDDWQTTYQQSITQLLNN</sequence>
<comment type="caution">
    <text evidence="8">The sequence shown here is derived from an EMBL/GenBank/DDBJ whole genome shotgun (WGS) entry which is preliminary data.</text>
</comment>
<evidence type="ECO:0000256" key="5">
    <source>
        <dbReference type="ARBA" id="ARBA00048542"/>
    </source>
</evidence>
<feature type="binding site" evidence="6">
    <location>
        <begin position="16"/>
        <end position="18"/>
    </location>
    <ligand>
        <name>FMN</name>
        <dbReference type="ChEBI" id="CHEBI:58210"/>
    </ligand>
</feature>
<gene>
    <name evidence="6" type="primary">azoR</name>
    <name evidence="8" type="ORF">KK062_16550</name>
</gene>
<evidence type="ECO:0000256" key="3">
    <source>
        <dbReference type="ARBA" id="ARBA00023002"/>
    </source>
</evidence>
<keyword evidence="1 6" id="KW-0285">Flavoprotein</keyword>
<dbReference type="EMBL" id="JAHESE010000017">
    <property type="protein sequence ID" value="MBT1709857.1"/>
    <property type="molecule type" value="Genomic_DNA"/>
</dbReference>
<reference evidence="8 9" key="1">
    <citation type="submission" date="2021-05" db="EMBL/GenBank/DDBJ databases">
        <title>A Polyphasic approach of four new species of the genus Ohtaekwangia: Ohtaekwangia histidinii sp. nov., Ohtaekwangia cretensis sp. nov., Ohtaekwangia indiensis sp. nov., Ohtaekwangia reichenbachii sp. nov. from diverse environment.</title>
        <authorList>
            <person name="Octaviana S."/>
        </authorList>
    </citation>
    <scope>NUCLEOTIDE SEQUENCE [LARGE SCALE GENOMIC DNA]</scope>
    <source>
        <strain evidence="8 9">PWU5</strain>
    </source>
</reference>
<evidence type="ECO:0000256" key="1">
    <source>
        <dbReference type="ARBA" id="ARBA00022630"/>
    </source>
</evidence>
<comment type="catalytic activity">
    <reaction evidence="5">
        <text>N,N-dimethyl-1,4-phenylenediamine + anthranilate + 2 NAD(+) = 2-(4-dimethylaminophenyl)diazenylbenzoate + 2 NADH + 2 H(+)</text>
        <dbReference type="Rhea" id="RHEA:55872"/>
        <dbReference type="ChEBI" id="CHEBI:15378"/>
        <dbReference type="ChEBI" id="CHEBI:15783"/>
        <dbReference type="ChEBI" id="CHEBI:16567"/>
        <dbReference type="ChEBI" id="CHEBI:57540"/>
        <dbReference type="ChEBI" id="CHEBI:57945"/>
        <dbReference type="ChEBI" id="CHEBI:71579"/>
        <dbReference type="EC" id="1.7.1.17"/>
    </reaction>
    <physiologicalReaction direction="right-to-left" evidence="5">
        <dbReference type="Rhea" id="RHEA:55874"/>
    </physiologicalReaction>
</comment>
<feature type="binding site" evidence="6">
    <location>
        <position position="10"/>
    </location>
    <ligand>
        <name>FMN</name>
        <dbReference type="ChEBI" id="CHEBI:58210"/>
    </ligand>
</feature>
<dbReference type="GO" id="GO:0016652">
    <property type="term" value="F:oxidoreductase activity, acting on NAD(P)H as acceptor"/>
    <property type="evidence" value="ECO:0007669"/>
    <property type="project" value="UniProtKB-UniRule"/>
</dbReference>
<keyword evidence="2 6" id="KW-0288">FMN</keyword>
<comment type="similarity">
    <text evidence="6">Belongs to the azoreductase type 1 family.</text>
</comment>
<dbReference type="InterPro" id="IPR050104">
    <property type="entry name" value="FMN-dep_NADH:Q_OxRdtase_AzoR1"/>
</dbReference>
<dbReference type="GO" id="GO:0010181">
    <property type="term" value="F:FMN binding"/>
    <property type="evidence" value="ECO:0007669"/>
    <property type="project" value="UniProtKB-UniRule"/>
</dbReference>
<comment type="function">
    <text evidence="6">Also exhibits azoreductase activity. Catalyzes the reductive cleavage of the azo bond in aromatic azo compounds to the corresponding amines.</text>
</comment>
<comment type="caution">
    <text evidence="6">Lacks conserved residue(s) required for the propagation of feature annotation.</text>
</comment>
<comment type="cofactor">
    <cofactor evidence="6">
        <name>FMN</name>
        <dbReference type="ChEBI" id="CHEBI:58210"/>
    </cofactor>
    <text evidence="6">Binds 1 FMN per subunit.</text>
</comment>
<dbReference type="InterPro" id="IPR029039">
    <property type="entry name" value="Flavoprotein-like_sf"/>
</dbReference>
<feature type="domain" description="Flavodoxin-like fold" evidence="7">
    <location>
        <begin position="3"/>
        <end position="178"/>
    </location>
</feature>
<dbReference type="PANTHER" id="PTHR43741:SF2">
    <property type="entry name" value="FMN-DEPENDENT NADH:QUINONE OXIDOREDUCTASE"/>
    <property type="match status" value="1"/>
</dbReference>
<evidence type="ECO:0000256" key="4">
    <source>
        <dbReference type="ARBA" id="ARBA00023027"/>
    </source>
</evidence>
<evidence type="ECO:0000313" key="8">
    <source>
        <dbReference type="EMBL" id="MBT1709857.1"/>
    </source>
</evidence>
<dbReference type="SUPFAM" id="SSF52218">
    <property type="entry name" value="Flavoproteins"/>
    <property type="match status" value="1"/>
</dbReference>
<dbReference type="GO" id="GO:0016655">
    <property type="term" value="F:oxidoreductase activity, acting on NAD(P)H, quinone or similar compound as acceptor"/>
    <property type="evidence" value="ECO:0007669"/>
    <property type="project" value="InterPro"/>
</dbReference>
<comment type="function">
    <text evidence="6">Quinone reductase that provides resistance to thiol-specific stress caused by electrophilic quinones.</text>
</comment>
<dbReference type="EC" id="1.7.1.17" evidence="6"/>
<feature type="binding site" evidence="6">
    <location>
        <begin position="91"/>
        <end position="94"/>
    </location>
    <ligand>
        <name>FMN</name>
        <dbReference type="ChEBI" id="CHEBI:58210"/>
    </ligand>
</feature>
<dbReference type="InterPro" id="IPR003680">
    <property type="entry name" value="Flavodoxin_fold"/>
</dbReference>
<comment type="catalytic activity">
    <reaction evidence="6">
        <text>2 a quinone + NADH + H(+) = 2 a 1,4-benzosemiquinone + NAD(+)</text>
        <dbReference type="Rhea" id="RHEA:65952"/>
        <dbReference type="ChEBI" id="CHEBI:15378"/>
        <dbReference type="ChEBI" id="CHEBI:57540"/>
        <dbReference type="ChEBI" id="CHEBI:57945"/>
        <dbReference type="ChEBI" id="CHEBI:132124"/>
        <dbReference type="ChEBI" id="CHEBI:134225"/>
    </reaction>
</comment>
<dbReference type="GO" id="GO:0009055">
    <property type="term" value="F:electron transfer activity"/>
    <property type="evidence" value="ECO:0007669"/>
    <property type="project" value="UniProtKB-UniRule"/>
</dbReference>